<keyword evidence="3" id="KW-1185">Reference proteome</keyword>
<dbReference type="Pfam" id="PF17001">
    <property type="entry name" value="T3SS_basalb_I"/>
    <property type="match status" value="1"/>
</dbReference>
<name>A0ABX0RI74_9GAMM</name>
<accession>A0ABX0RI74</accession>
<dbReference type="RefSeq" id="WP_166718819.1">
    <property type="nucleotide sequence ID" value="NZ_VWXC01000001.1"/>
</dbReference>
<evidence type="ECO:0000256" key="1">
    <source>
        <dbReference type="SAM" id="MobiDB-lite"/>
    </source>
</evidence>
<proteinExistence type="predicted"/>
<organism evidence="2 3">
    <name type="scientific">Candidatus Pantoea communis</name>
    <dbReference type="NCBI Taxonomy" id="2608354"/>
    <lineage>
        <taxon>Bacteria</taxon>
        <taxon>Pseudomonadati</taxon>
        <taxon>Pseudomonadota</taxon>
        <taxon>Gammaproteobacteria</taxon>
        <taxon>Enterobacterales</taxon>
        <taxon>Erwiniaceae</taxon>
        <taxon>Pantoea</taxon>
    </lineage>
</organism>
<dbReference type="InterPro" id="IPR012670">
    <property type="entry name" value="T3SS_YscI/HrpB"/>
</dbReference>
<reference evidence="2 3" key="1">
    <citation type="journal article" date="2019" name="bioRxiv">
        <title>Bacteria contribute to plant secondary compound degradation in a generalist herbivore system.</title>
        <authorList>
            <person name="Francoeur C.B."/>
            <person name="Khadempour L."/>
            <person name="Moreira-Soto R.D."/>
            <person name="Gotting K."/>
            <person name="Book A.J."/>
            <person name="Pinto-Tomas A.A."/>
            <person name="Keefover-Ring K."/>
            <person name="Currie C.R."/>
        </authorList>
    </citation>
    <scope>NUCLEOTIDE SEQUENCE [LARGE SCALE GENOMIC DNA]</scope>
    <source>
        <strain evidence="2">Al-1710</strain>
    </source>
</reference>
<comment type="caution">
    <text evidence="2">The sequence shown here is derived from an EMBL/GenBank/DDBJ whole genome shotgun (WGS) entry which is preliminary data.</text>
</comment>
<sequence>MKITQDPSSLFADQNDISLTPSQPTMSDASLFANSLDNEPADVASNGGILHKASEMFDQVNNEKNQLDTTLRRATQSTDPLAMNKAEGQLSNYYLESMMNTKIVSKAVQSLDKITNLQ</sequence>
<dbReference type="EMBL" id="VWXC01000001">
    <property type="protein sequence ID" value="NIG17345.1"/>
    <property type="molecule type" value="Genomic_DNA"/>
</dbReference>
<evidence type="ECO:0000313" key="3">
    <source>
        <dbReference type="Proteomes" id="UP001515780"/>
    </source>
</evidence>
<protein>
    <submittedName>
        <fullName evidence="2">Type III secretion system protein</fullName>
    </submittedName>
</protein>
<dbReference type="Proteomes" id="UP001515780">
    <property type="component" value="Unassembled WGS sequence"/>
</dbReference>
<feature type="region of interest" description="Disordered" evidence="1">
    <location>
        <begin position="1"/>
        <end position="24"/>
    </location>
</feature>
<gene>
    <name evidence="2" type="ORF">F3J37_01460</name>
</gene>
<evidence type="ECO:0000313" key="2">
    <source>
        <dbReference type="EMBL" id="NIG17345.1"/>
    </source>
</evidence>